<dbReference type="PROSITE" id="PS00109">
    <property type="entry name" value="PROTEIN_KINASE_TYR"/>
    <property type="match status" value="1"/>
</dbReference>
<dbReference type="InterPro" id="IPR011009">
    <property type="entry name" value="Kinase-like_dom_sf"/>
</dbReference>
<name>A0AAD7C5B2_9AGAR</name>
<comment type="caution">
    <text evidence="2">The sequence shown here is derived from an EMBL/GenBank/DDBJ whole genome shotgun (WGS) entry which is preliminary data.</text>
</comment>
<feature type="non-terminal residue" evidence="2">
    <location>
        <position position="1"/>
    </location>
</feature>
<evidence type="ECO:0000256" key="1">
    <source>
        <dbReference type="SAM" id="MobiDB-lite"/>
    </source>
</evidence>
<evidence type="ECO:0000313" key="3">
    <source>
        <dbReference type="Proteomes" id="UP001221142"/>
    </source>
</evidence>
<organism evidence="2 3">
    <name type="scientific">Roridomyces roridus</name>
    <dbReference type="NCBI Taxonomy" id="1738132"/>
    <lineage>
        <taxon>Eukaryota</taxon>
        <taxon>Fungi</taxon>
        <taxon>Dikarya</taxon>
        <taxon>Basidiomycota</taxon>
        <taxon>Agaricomycotina</taxon>
        <taxon>Agaricomycetes</taxon>
        <taxon>Agaricomycetidae</taxon>
        <taxon>Agaricales</taxon>
        <taxon>Marasmiineae</taxon>
        <taxon>Mycenaceae</taxon>
        <taxon>Roridomyces</taxon>
    </lineage>
</organism>
<dbReference type="InterPro" id="IPR008266">
    <property type="entry name" value="Tyr_kinase_AS"/>
</dbReference>
<dbReference type="Proteomes" id="UP001221142">
    <property type="component" value="Unassembled WGS sequence"/>
</dbReference>
<keyword evidence="3" id="KW-1185">Reference proteome</keyword>
<feature type="compositionally biased region" description="Basic and acidic residues" evidence="1">
    <location>
        <begin position="673"/>
        <end position="688"/>
    </location>
</feature>
<protein>
    <submittedName>
        <fullName evidence="2">Uncharacterized protein</fullName>
    </submittedName>
</protein>
<dbReference type="AlphaFoldDB" id="A0AAD7C5B2"/>
<accession>A0AAD7C5B2</accession>
<reference evidence="2" key="1">
    <citation type="submission" date="2023-03" db="EMBL/GenBank/DDBJ databases">
        <title>Massive genome expansion in bonnet fungi (Mycena s.s.) driven by repeated elements and novel gene families across ecological guilds.</title>
        <authorList>
            <consortium name="Lawrence Berkeley National Laboratory"/>
            <person name="Harder C.B."/>
            <person name="Miyauchi S."/>
            <person name="Viragh M."/>
            <person name="Kuo A."/>
            <person name="Thoen E."/>
            <person name="Andreopoulos B."/>
            <person name="Lu D."/>
            <person name="Skrede I."/>
            <person name="Drula E."/>
            <person name="Henrissat B."/>
            <person name="Morin E."/>
            <person name="Kohler A."/>
            <person name="Barry K."/>
            <person name="LaButti K."/>
            <person name="Morin E."/>
            <person name="Salamov A."/>
            <person name="Lipzen A."/>
            <person name="Mereny Z."/>
            <person name="Hegedus B."/>
            <person name="Baldrian P."/>
            <person name="Stursova M."/>
            <person name="Weitz H."/>
            <person name="Taylor A."/>
            <person name="Grigoriev I.V."/>
            <person name="Nagy L.G."/>
            <person name="Martin F."/>
            <person name="Kauserud H."/>
        </authorList>
    </citation>
    <scope>NUCLEOTIDE SEQUENCE</scope>
    <source>
        <strain evidence="2">9284</strain>
    </source>
</reference>
<gene>
    <name evidence="2" type="ORF">FB45DRAFT_904764</name>
</gene>
<dbReference type="Gene3D" id="1.10.510.10">
    <property type="entry name" value="Transferase(Phosphotransferase) domain 1"/>
    <property type="match status" value="1"/>
</dbReference>
<feature type="region of interest" description="Disordered" evidence="1">
    <location>
        <begin position="668"/>
        <end position="688"/>
    </location>
</feature>
<dbReference type="SUPFAM" id="SSF56112">
    <property type="entry name" value="Protein kinase-like (PK-like)"/>
    <property type="match status" value="1"/>
</dbReference>
<evidence type="ECO:0000313" key="2">
    <source>
        <dbReference type="EMBL" id="KAJ7639118.1"/>
    </source>
</evidence>
<dbReference type="GO" id="GO:0004672">
    <property type="term" value="F:protein kinase activity"/>
    <property type="evidence" value="ECO:0007669"/>
    <property type="project" value="InterPro"/>
</dbReference>
<dbReference type="EMBL" id="JARKIF010000005">
    <property type="protein sequence ID" value="KAJ7639118.1"/>
    <property type="molecule type" value="Genomic_DNA"/>
</dbReference>
<proteinExistence type="predicted"/>
<sequence>MHAQVVLVLEDYRTPLDAIHRLFEASPDIAADQVPEPIFKKLPSLNPTTTTLFTLAKDVVSLQDIFDFADHENLVSGPWNQLTPLAPGVSWQSVENSCGCAHLVAVGKRKALDAFSETAHCVAERQRLEAANSIGLPPSDTHVNDFQSRQTDPKTRVLNGSHLPRALPSLGLPLLASPETAHCVTERQRLEVAKSIGLPLSDMHVDAFQSRQTDPKTRVLNGRHLPGALPPLGLPLTLFSRAFSHFVANTKYDTPVDIKTLGDERQRGTLMEHVQQLLTAGGAMYTEEALRTSAISGPLNNILGRMFGKTRQLSMKHDEVKPHIDVIKPLLTDMEEDMEAIYNLAYREDINEKGLGGRDVIWGAMGSYIAFWPYDDFAQLNLRCSRPAFLLTVQGPTLTIHGAAFPGDWITQEFACINLQHDRLLDTKSVLRTAHVLKTLKESIRLLDKEYENWAKVPVIHPGDMDSRAPQGAKYYPQCLVFQGVDDEPRKLVFRGPLSKNNTPAQASIFRASCGDQAVIVKFAETCGEDVHRLLARADLAPKLLYCGHPFADLDIGVKMVVMEELHFNFRPVDVPTVPQCDQLDAVLRILRENGCVHGDLRPRNIMVHGSSVRVVDFAWAGKVGEVHYPYNLYRDTGFPAMGSSFGMKEIAMEDDVRIMQQILSQASNKSKRSLEDDTEHLAKRARN</sequence>